<dbReference type="EMBL" id="AEWJ01000002">
    <property type="protein sequence ID" value="EGD60904.1"/>
    <property type="molecule type" value="Genomic_DNA"/>
</dbReference>
<evidence type="ECO:0000256" key="4">
    <source>
        <dbReference type="ARBA" id="ARBA00023163"/>
    </source>
</evidence>
<dbReference type="PANTHER" id="PTHR30118:SF15">
    <property type="entry name" value="TRANSCRIPTIONAL REGULATORY PROTEIN"/>
    <property type="match status" value="1"/>
</dbReference>
<dbReference type="PANTHER" id="PTHR30118">
    <property type="entry name" value="HTH-TYPE TRANSCRIPTIONAL REGULATOR LEUO-RELATED"/>
    <property type="match status" value="1"/>
</dbReference>
<dbReference type="AlphaFoldDB" id="F1Z3A9"/>
<dbReference type="InterPro" id="IPR050389">
    <property type="entry name" value="LysR-type_TF"/>
</dbReference>
<organism evidence="6 7">
    <name type="scientific">Novosphingobium nitrogenifigens DSM 19370</name>
    <dbReference type="NCBI Taxonomy" id="983920"/>
    <lineage>
        <taxon>Bacteria</taxon>
        <taxon>Pseudomonadati</taxon>
        <taxon>Pseudomonadota</taxon>
        <taxon>Alphaproteobacteria</taxon>
        <taxon>Sphingomonadales</taxon>
        <taxon>Sphingomonadaceae</taxon>
        <taxon>Novosphingobium</taxon>
    </lineage>
</organism>
<evidence type="ECO:0000256" key="2">
    <source>
        <dbReference type="ARBA" id="ARBA00023015"/>
    </source>
</evidence>
<evidence type="ECO:0000313" key="6">
    <source>
        <dbReference type="EMBL" id="EGD60904.1"/>
    </source>
</evidence>
<dbReference type="SUPFAM" id="SSF46785">
    <property type="entry name" value="Winged helix' DNA-binding domain"/>
    <property type="match status" value="1"/>
</dbReference>
<dbReference type="HOGENOM" id="CLU_039613_39_3_5"/>
<dbReference type="CDD" id="cd08460">
    <property type="entry name" value="PBP2_DntR_like_1"/>
    <property type="match status" value="1"/>
</dbReference>
<dbReference type="Gene3D" id="3.40.190.10">
    <property type="entry name" value="Periplasmic binding protein-like II"/>
    <property type="match status" value="2"/>
</dbReference>
<dbReference type="STRING" id="983920.Y88_3408"/>
<gene>
    <name evidence="6" type="ORF">Y88_3408</name>
</gene>
<reference evidence="6 7" key="1">
    <citation type="journal article" date="2012" name="J. Bacteriol.">
        <title>Draft Genome Sequence of Novosphingobium nitrogenifigens Y88T.</title>
        <authorList>
            <person name="Strabala T.J."/>
            <person name="Macdonald L."/>
            <person name="Liu V."/>
            <person name="Smit A.M."/>
        </authorList>
    </citation>
    <scope>NUCLEOTIDE SEQUENCE [LARGE SCALE GENOMIC DNA]</scope>
    <source>
        <strain evidence="6 7">DSM 19370</strain>
    </source>
</reference>
<dbReference type="Gene3D" id="1.10.10.10">
    <property type="entry name" value="Winged helix-like DNA-binding domain superfamily/Winged helix DNA-binding domain"/>
    <property type="match status" value="1"/>
</dbReference>
<accession>F1Z3A9</accession>
<name>F1Z3A9_9SPHN</name>
<dbReference type="RefSeq" id="WP_008072019.1">
    <property type="nucleotide sequence ID" value="NZ_AQWK01000014.1"/>
</dbReference>
<keyword evidence="2" id="KW-0805">Transcription regulation</keyword>
<sequence length="315" mass="35109">MRGYDLNLLRALKALVEEGGVTAAARRLQVSEATMSRHLAQLRKVFGDPVLVRSGRDMVPSSLALSLGEKVRGLIAEADLLVQGDEAEDPGQFERKFVIRAADLLIAAFAGPLLRRMLDQAPRCELVFAPEADDPPEDAMRSDAIDLYLGATTSLAPEIRRQTLGRGRMDCLVRRDHPIFTQGISAETVAAYDHISVSRRGRPHGPIDQQLRARGLQRRIVLVVPNYYAMVDQIAQSDMILPLPTMVISRLPLDALGLASFEFPFPLPLTDFFQAWHPKWDRDPAHRWLRRQMFQVVKTVFTTRSPDDPSSAPGA</sequence>
<feature type="domain" description="HTH lysR-type" evidence="5">
    <location>
        <begin position="4"/>
        <end position="61"/>
    </location>
</feature>
<evidence type="ECO:0000256" key="1">
    <source>
        <dbReference type="ARBA" id="ARBA00009437"/>
    </source>
</evidence>
<keyword evidence="3" id="KW-0238">DNA-binding</keyword>
<dbReference type="Proteomes" id="UP000004728">
    <property type="component" value="Unassembled WGS sequence"/>
</dbReference>
<comment type="similarity">
    <text evidence="1">Belongs to the LysR transcriptional regulatory family.</text>
</comment>
<dbReference type="eggNOG" id="COG0583">
    <property type="taxonomic scope" value="Bacteria"/>
</dbReference>
<dbReference type="SUPFAM" id="SSF53850">
    <property type="entry name" value="Periplasmic binding protein-like II"/>
    <property type="match status" value="1"/>
</dbReference>
<dbReference type="Pfam" id="PF03466">
    <property type="entry name" value="LysR_substrate"/>
    <property type="match status" value="1"/>
</dbReference>
<evidence type="ECO:0000259" key="5">
    <source>
        <dbReference type="PROSITE" id="PS50931"/>
    </source>
</evidence>
<dbReference type="PROSITE" id="PS50931">
    <property type="entry name" value="HTH_LYSR"/>
    <property type="match status" value="1"/>
</dbReference>
<protein>
    <submittedName>
        <fullName evidence="6">Transcriptional regulator LysR</fullName>
    </submittedName>
</protein>
<dbReference type="InterPro" id="IPR000847">
    <property type="entry name" value="LysR_HTH_N"/>
</dbReference>
<dbReference type="GO" id="GO:0003677">
    <property type="term" value="F:DNA binding"/>
    <property type="evidence" value="ECO:0007669"/>
    <property type="project" value="UniProtKB-KW"/>
</dbReference>
<dbReference type="FunCoup" id="F1Z3A9">
    <property type="interactions" value="34"/>
</dbReference>
<keyword evidence="4" id="KW-0804">Transcription</keyword>
<dbReference type="OrthoDB" id="8339333at2"/>
<dbReference type="GO" id="GO:0003700">
    <property type="term" value="F:DNA-binding transcription factor activity"/>
    <property type="evidence" value="ECO:0007669"/>
    <property type="project" value="InterPro"/>
</dbReference>
<keyword evidence="7" id="KW-1185">Reference proteome</keyword>
<comment type="caution">
    <text evidence="6">The sequence shown here is derived from an EMBL/GenBank/DDBJ whole genome shotgun (WGS) entry which is preliminary data.</text>
</comment>
<dbReference type="Pfam" id="PF00126">
    <property type="entry name" value="HTH_1"/>
    <property type="match status" value="1"/>
</dbReference>
<dbReference type="InterPro" id="IPR011991">
    <property type="entry name" value="ArsR-like_HTH"/>
</dbReference>
<dbReference type="InParanoid" id="F1Z3A9"/>
<dbReference type="InterPro" id="IPR036388">
    <property type="entry name" value="WH-like_DNA-bd_sf"/>
</dbReference>
<dbReference type="InterPro" id="IPR005119">
    <property type="entry name" value="LysR_subst-bd"/>
</dbReference>
<proteinExistence type="inferred from homology"/>
<evidence type="ECO:0000313" key="7">
    <source>
        <dbReference type="Proteomes" id="UP000004728"/>
    </source>
</evidence>
<dbReference type="CDD" id="cd00090">
    <property type="entry name" value="HTH_ARSR"/>
    <property type="match status" value="1"/>
</dbReference>
<dbReference type="InterPro" id="IPR036390">
    <property type="entry name" value="WH_DNA-bd_sf"/>
</dbReference>
<evidence type="ECO:0000256" key="3">
    <source>
        <dbReference type="ARBA" id="ARBA00023125"/>
    </source>
</evidence>